<evidence type="ECO:0000313" key="2">
    <source>
        <dbReference type="EMBL" id="STP10381.1"/>
    </source>
</evidence>
<proteinExistence type="predicted"/>
<keyword evidence="1" id="KW-0175">Coiled coil</keyword>
<dbReference type="Proteomes" id="UP000255103">
    <property type="component" value="Unassembled WGS sequence"/>
</dbReference>
<evidence type="ECO:0000256" key="1">
    <source>
        <dbReference type="SAM" id="Coils"/>
    </source>
</evidence>
<dbReference type="Proteomes" id="UP000255335">
    <property type="component" value="Unassembled WGS sequence"/>
</dbReference>
<dbReference type="RefSeq" id="WP_115026638.1">
    <property type="nucleotide sequence ID" value="NZ_UGHX01000001.1"/>
</dbReference>
<dbReference type="EMBL" id="UGHZ01000003">
    <property type="protein sequence ID" value="STP13446.1"/>
    <property type="molecule type" value="Genomic_DNA"/>
</dbReference>
<accession>A0A377JQX7</accession>
<reference evidence="4 5" key="1">
    <citation type="submission" date="2018-06" db="EMBL/GenBank/DDBJ databases">
        <authorList>
            <consortium name="Pathogen Informatics"/>
            <person name="Doyle S."/>
        </authorList>
    </citation>
    <scope>NUCLEOTIDE SEQUENCE [LARGE SCALE GENOMIC DNA]</scope>
    <source>
        <strain evidence="2 4">NCTC12219</strain>
        <strain evidence="3 5">NCTC12221</strain>
    </source>
</reference>
<feature type="coiled-coil region" evidence="1">
    <location>
        <begin position="22"/>
        <end position="59"/>
    </location>
</feature>
<evidence type="ECO:0008006" key="6">
    <source>
        <dbReference type="Google" id="ProtNLM"/>
    </source>
</evidence>
<sequence>MLHTYINGAIADLEALIELTQLDNADIQVANHEAIFARVEQKDSLVKEFENKKSLLQQEMLLLCEKNPHKSLQDLLSEETSVLLDTMRGKLEELKTLNANYARSVFAVAEFYNSLIQRVIPHENNGYGHNRPQSHILKIQA</sequence>
<dbReference type="EMBL" id="UGHX01000001">
    <property type="protein sequence ID" value="STP10381.1"/>
    <property type="molecule type" value="Genomic_DNA"/>
</dbReference>
<evidence type="ECO:0000313" key="5">
    <source>
        <dbReference type="Proteomes" id="UP000255335"/>
    </source>
</evidence>
<evidence type="ECO:0000313" key="3">
    <source>
        <dbReference type="EMBL" id="STP13446.1"/>
    </source>
</evidence>
<gene>
    <name evidence="2" type="ORF">NCTC12219_00240</name>
    <name evidence="3" type="ORF">NCTC12221_01521</name>
</gene>
<name>A0A377JQX7_9HELI</name>
<organism evidence="2 4">
    <name type="scientific">Helicobacter cinaedi</name>
    <dbReference type="NCBI Taxonomy" id="213"/>
    <lineage>
        <taxon>Bacteria</taxon>
        <taxon>Pseudomonadati</taxon>
        <taxon>Campylobacterota</taxon>
        <taxon>Epsilonproteobacteria</taxon>
        <taxon>Campylobacterales</taxon>
        <taxon>Helicobacteraceae</taxon>
        <taxon>Helicobacter</taxon>
    </lineage>
</organism>
<dbReference type="AlphaFoldDB" id="A0A377JQX7"/>
<protein>
    <recommendedName>
        <fullName evidence="6">Flagellar protein FlgN</fullName>
    </recommendedName>
</protein>
<evidence type="ECO:0000313" key="4">
    <source>
        <dbReference type="Proteomes" id="UP000255103"/>
    </source>
</evidence>